<accession>A0A7R9FWW9</accession>
<proteinExistence type="predicted"/>
<dbReference type="AlphaFoldDB" id="A0A7R9FWW9"/>
<gene>
    <name evidence="1" type="ORF">TSIB3V08_LOCUS2675</name>
</gene>
<dbReference type="EMBL" id="OC000825">
    <property type="protein sequence ID" value="CAD7258438.1"/>
    <property type="molecule type" value="Genomic_DNA"/>
</dbReference>
<organism evidence="1">
    <name type="scientific">Timema shepardi</name>
    <name type="common">Walking stick</name>
    <dbReference type="NCBI Taxonomy" id="629360"/>
    <lineage>
        <taxon>Eukaryota</taxon>
        <taxon>Metazoa</taxon>
        <taxon>Ecdysozoa</taxon>
        <taxon>Arthropoda</taxon>
        <taxon>Hexapoda</taxon>
        <taxon>Insecta</taxon>
        <taxon>Pterygota</taxon>
        <taxon>Neoptera</taxon>
        <taxon>Polyneoptera</taxon>
        <taxon>Phasmatodea</taxon>
        <taxon>Timematodea</taxon>
        <taxon>Timematoidea</taxon>
        <taxon>Timematidae</taxon>
        <taxon>Timema</taxon>
    </lineage>
</organism>
<sequence length="354" mass="39033">MVGPTTYHIDVPTTRTCGHVVRCFGLVLSDLLVPDKTRLTSLSVLTLRVSLNVMTPQVVGFFVTPRSLSLSLSCYGGEMVLLTSFTSRDLNPKPSPSPLPTNVISVGCNWLSRDMTPFPCVLSHQSALQEVYPHLRGGEENHFVKTALGTLDRDLNLNLPVIGSLVYRESSARLRNGPAIISMPSLDEPKLDHYAKVTDSWVYLYSDYLMPILGRVFVGVGCISRDEKQIDFAEQVESVAYVLCGESPITLDKFCQIFKAKGWIESTFKDAPWPAFSHTAYLLGGIAYPTPATRNGPFTIGHSLSDVNSKDTIHFFRFFIGIGGNSQSNHHCLLFTAALTQIYVHSLGAVFRPT</sequence>
<reference evidence="1" key="1">
    <citation type="submission" date="2020-11" db="EMBL/GenBank/DDBJ databases">
        <authorList>
            <person name="Tran Van P."/>
        </authorList>
    </citation>
    <scope>NUCLEOTIDE SEQUENCE</scope>
</reference>
<protein>
    <submittedName>
        <fullName evidence="1">Uncharacterized protein</fullName>
    </submittedName>
</protein>
<name>A0A7R9FWW9_TIMSH</name>
<evidence type="ECO:0000313" key="1">
    <source>
        <dbReference type="EMBL" id="CAD7258438.1"/>
    </source>
</evidence>